<dbReference type="Proteomes" id="UP001606301">
    <property type="component" value="Unassembled WGS sequence"/>
</dbReference>
<organism evidence="2 3">
    <name type="scientific">Pelomonas margarita</name>
    <dbReference type="NCBI Taxonomy" id="3299031"/>
    <lineage>
        <taxon>Bacteria</taxon>
        <taxon>Pseudomonadati</taxon>
        <taxon>Pseudomonadota</taxon>
        <taxon>Betaproteobacteria</taxon>
        <taxon>Burkholderiales</taxon>
        <taxon>Sphaerotilaceae</taxon>
        <taxon>Roseateles</taxon>
    </lineage>
</organism>
<reference evidence="2 3" key="1">
    <citation type="submission" date="2024-08" db="EMBL/GenBank/DDBJ databases">
        <authorList>
            <person name="Lu H."/>
        </authorList>
    </citation>
    <scope>NUCLEOTIDE SEQUENCE [LARGE SCALE GENOMIC DNA]</scope>
    <source>
        <strain evidence="2 3">LKC17W</strain>
    </source>
</reference>
<keyword evidence="1" id="KW-0732">Signal</keyword>
<protein>
    <submittedName>
        <fullName evidence="2">Lipid A-modifier LpxR family protein</fullName>
    </submittedName>
</protein>
<evidence type="ECO:0000313" key="2">
    <source>
        <dbReference type="EMBL" id="MFG6441427.1"/>
    </source>
</evidence>
<gene>
    <name evidence="2" type="ORF">ACG0Z3_12125</name>
</gene>
<dbReference type="EMBL" id="JBIGHW010000005">
    <property type="protein sequence ID" value="MFG6441427.1"/>
    <property type="molecule type" value="Genomic_DNA"/>
</dbReference>
<proteinExistence type="predicted"/>
<dbReference type="InterPro" id="IPR037107">
    <property type="entry name" value="Put_OMP_sf"/>
</dbReference>
<accession>A0ABW7FJB3</accession>
<dbReference type="Pfam" id="PF09982">
    <property type="entry name" value="LpxR"/>
    <property type="match status" value="1"/>
</dbReference>
<feature type="chain" id="PRO_5046009365" evidence="1">
    <location>
        <begin position="21"/>
        <end position="357"/>
    </location>
</feature>
<evidence type="ECO:0000256" key="1">
    <source>
        <dbReference type="SAM" id="SignalP"/>
    </source>
</evidence>
<name>A0ABW7FJB3_9BURK</name>
<dbReference type="InterPro" id="IPR018707">
    <property type="entry name" value="LpxR"/>
</dbReference>
<sequence>MRPMLSPLFVVMSMCATCWAAPGSAPEVESAPGKSGYRGWQFDWDNDMFARTDRWFTNAMRVSWVVERPHREADPISARLLDARSLLLGQALLAAPAQGEKSGQGIAYNVGQLMYTPADITISAPQHLDRPWSGALYAGATVFGYRSQMFESTDLKLGVAGRGSKAAWVQRKWHRLIGADYPAGWEHQQPSRPFVQAQHMALRSFGDRGGASDRWGFHTGYAAAVGTHRSYASLLAGLSLGWQAGRNPVFAVSNDGDLVVHDLGETQALRRLLVFANVSATAVGHNRFITGRTVSGDPELRLRRGVAALQLGANLPLGRHWRVMYTHTLRSAEFVSNRGPAREASQRWGTVSLVHTE</sequence>
<feature type="signal peptide" evidence="1">
    <location>
        <begin position="1"/>
        <end position="20"/>
    </location>
</feature>
<keyword evidence="3" id="KW-1185">Reference proteome</keyword>
<comment type="caution">
    <text evidence="2">The sequence shown here is derived from an EMBL/GenBank/DDBJ whole genome shotgun (WGS) entry which is preliminary data.</text>
</comment>
<dbReference type="Gene3D" id="2.40.128.140">
    <property type="entry name" value="Outer membrane protein"/>
    <property type="match status" value="1"/>
</dbReference>
<evidence type="ECO:0000313" key="3">
    <source>
        <dbReference type="Proteomes" id="UP001606301"/>
    </source>
</evidence>